<proteinExistence type="predicted"/>
<keyword evidence="3" id="KW-1185">Reference proteome</keyword>
<organism evidence="2 3">
    <name type="scientific">Planosporangium mesophilum</name>
    <dbReference type="NCBI Taxonomy" id="689768"/>
    <lineage>
        <taxon>Bacteria</taxon>
        <taxon>Bacillati</taxon>
        <taxon>Actinomycetota</taxon>
        <taxon>Actinomycetes</taxon>
        <taxon>Micromonosporales</taxon>
        <taxon>Micromonosporaceae</taxon>
        <taxon>Planosporangium</taxon>
    </lineage>
</organism>
<accession>A0A8J3T5Y2</accession>
<evidence type="ECO:0000256" key="1">
    <source>
        <dbReference type="SAM" id="MobiDB-lite"/>
    </source>
</evidence>
<comment type="caution">
    <text evidence="2">The sequence shown here is derived from an EMBL/GenBank/DDBJ whole genome shotgun (WGS) entry which is preliminary data.</text>
</comment>
<dbReference type="Proteomes" id="UP000599074">
    <property type="component" value="Unassembled WGS sequence"/>
</dbReference>
<sequence length="317" mass="33771">MRKGDQPSDGKEPGAGSPGSPGSGDTPPADDVSTIDPVDNADTVRINDVDTVRLDAVERLNVDDTVQADTLDLSRAVAALTDEELDRGTRSKLLGRVVLREIRERGVKDLLRPRTAVRWVVDAVTEAVPHLPIRDLDTLREHHDGLDGEDLAERLVRNAARVTAGIGAASGGVAAVEWAATPTLLSAPALLAAETVAVVAVEIKLLGELHEVYRKPLPGNGPQRAVALLQAWANRRGVNPFTQGRGVAAALSTAARKELRDRLLRRLGRNLTTLGPFLTGAAVAGYLNQRATRSLGADVQADLRRRGPTVIELEAGR</sequence>
<protein>
    <recommendedName>
        <fullName evidence="4">EcsC family protein</fullName>
    </recommendedName>
</protein>
<dbReference type="RefSeq" id="WP_239087925.1">
    <property type="nucleotide sequence ID" value="NZ_BOON01000001.1"/>
</dbReference>
<dbReference type="AlphaFoldDB" id="A0A8J3T5Y2"/>
<evidence type="ECO:0000313" key="2">
    <source>
        <dbReference type="EMBL" id="GII20499.1"/>
    </source>
</evidence>
<evidence type="ECO:0000313" key="3">
    <source>
        <dbReference type="Proteomes" id="UP000599074"/>
    </source>
</evidence>
<gene>
    <name evidence="2" type="ORF">Pme01_00960</name>
</gene>
<dbReference type="EMBL" id="BOON01000001">
    <property type="protein sequence ID" value="GII20499.1"/>
    <property type="molecule type" value="Genomic_DNA"/>
</dbReference>
<evidence type="ECO:0008006" key="4">
    <source>
        <dbReference type="Google" id="ProtNLM"/>
    </source>
</evidence>
<feature type="region of interest" description="Disordered" evidence="1">
    <location>
        <begin position="1"/>
        <end position="40"/>
    </location>
</feature>
<feature type="compositionally biased region" description="Basic and acidic residues" evidence="1">
    <location>
        <begin position="1"/>
        <end position="12"/>
    </location>
</feature>
<name>A0A8J3T5Y2_9ACTN</name>
<reference evidence="2" key="1">
    <citation type="submission" date="2021-01" db="EMBL/GenBank/DDBJ databases">
        <title>Whole genome shotgun sequence of Planosporangium mesophilum NBRC 109066.</title>
        <authorList>
            <person name="Komaki H."/>
            <person name="Tamura T."/>
        </authorList>
    </citation>
    <scope>NUCLEOTIDE SEQUENCE</scope>
    <source>
        <strain evidence="2">NBRC 109066</strain>
    </source>
</reference>